<dbReference type="AlphaFoldDB" id="M3EHG4"/>
<evidence type="ECO:0000256" key="1">
    <source>
        <dbReference type="SAM" id="MobiDB-lite"/>
    </source>
</evidence>
<organism evidence="2 3">
    <name type="scientific">Streptomyces bottropensis ATCC 25435</name>
    <dbReference type="NCBI Taxonomy" id="1054862"/>
    <lineage>
        <taxon>Bacteria</taxon>
        <taxon>Bacillati</taxon>
        <taxon>Actinomycetota</taxon>
        <taxon>Actinomycetes</taxon>
        <taxon>Kitasatosporales</taxon>
        <taxon>Streptomycetaceae</taxon>
        <taxon>Streptomyces</taxon>
    </lineage>
</organism>
<gene>
    <name evidence="2" type="ORF">SBD_3020</name>
</gene>
<dbReference type="Proteomes" id="UP000030760">
    <property type="component" value="Unassembled WGS sequence"/>
</dbReference>
<name>M3EHG4_9ACTN</name>
<accession>M3EHG4</accession>
<sequence>MPYTGGPPVTRAGHNSVQGGPTCRPLPGPAHGCGSAPDLHRLSPVRV</sequence>
<reference evidence="3" key="1">
    <citation type="journal article" date="2013" name="Genome Announc.">
        <title>Draft Genome Sequence of Streptomyces bottropensis ATCC 25435, a Bottromycin-Producing Actinomycete.</title>
        <authorList>
            <person name="Zhang H."/>
            <person name="Zhou W."/>
            <person name="Zhuang Y."/>
            <person name="Liang X."/>
            <person name="Liu T."/>
        </authorList>
    </citation>
    <scope>NUCLEOTIDE SEQUENCE [LARGE SCALE GENOMIC DNA]</scope>
    <source>
        <strain evidence="3">ATCC 25435</strain>
    </source>
</reference>
<protein>
    <submittedName>
        <fullName evidence="2">Uncharacterized protein</fullName>
    </submittedName>
</protein>
<proteinExistence type="predicted"/>
<feature type="region of interest" description="Disordered" evidence="1">
    <location>
        <begin position="1"/>
        <end position="47"/>
    </location>
</feature>
<dbReference type="EMBL" id="KB405067">
    <property type="protein sequence ID" value="EMF55706.1"/>
    <property type="molecule type" value="Genomic_DNA"/>
</dbReference>
<evidence type="ECO:0000313" key="2">
    <source>
        <dbReference type="EMBL" id="EMF55706.1"/>
    </source>
</evidence>
<evidence type="ECO:0000313" key="3">
    <source>
        <dbReference type="Proteomes" id="UP000030760"/>
    </source>
</evidence>